<feature type="domain" description="Gcp-like" evidence="2">
    <location>
        <begin position="33"/>
        <end position="132"/>
    </location>
</feature>
<organism evidence="3 4">
    <name type="scientific">Marihabitans asiaticum</name>
    <dbReference type="NCBI Taxonomy" id="415218"/>
    <lineage>
        <taxon>Bacteria</taxon>
        <taxon>Bacillati</taxon>
        <taxon>Actinomycetota</taxon>
        <taxon>Actinomycetes</taxon>
        <taxon>Micrococcales</taxon>
        <taxon>Intrasporangiaceae</taxon>
        <taxon>Marihabitans</taxon>
    </lineage>
</organism>
<dbReference type="CDD" id="cd24032">
    <property type="entry name" value="ASKHA_NBD_TsaB"/>
    <property type="match status" value="1"/>
</dbReference>
<evidence type="ECO:0000259" key="2">
    <source>
        <dbReference type="Pfam" id="PF00814"/>
    </source>
</evidence>
<dbReference type="Gene3D" id="3.30.420.40">
    <property type="match status" value="2"/>
</dbReference>
<keyword evidence="4" id="KW-1185">Reference proteome</keyword>
<dbReference type="PANTHER" id="PTHR11735">
    <property type="entry name" value="TRNA N6-ADENOSINE THREONYLCARBAMOYLTRANSFERASE"/>
    <property type="match status" value="1"/>
</dbReference>
<accession>A0A560WD17</accession>
<dbReference type="InterPro" id="IPR022496">
    <property type="entry name" value="T6A_TsaB"/>
</dbReference>
<sequence>MLLALDTSTSAITVAVLGLDGGLLAEQTVIDPRATTEQLAPLIERALREADATPGDITLVAVGTGPGPFTGLRVGIVTGRSFAHARSIPVLGVPSHDAMAQQWFFGGAEGTVLVATDARRKEVYTSVYDRVAPEDEDHLIWARTAGPEVRRPQDLPEHWRGLPTLGRGPHLYPDHLPQSVGPLDVSAAALGGVALARYHVGEDQPTEPLYLRRPDAADPGRPASTLRGEGGPPAPKGRP</sequence>
<dbReference type="PANTHER" id="PTHR11735:SF11">
    <property type="entry name" value="TRNA THREONYLCARBAMOYLADENOSINE BIOSYNTHESIS PROTEIN TSAB"/>
    <property type="match status" value="1"/>
</dbReference>
<proteinExistence type="predicted"/>
<evidence type="ECO:0000256" key="1">
    <source>
        <dbReference type="SAM" id="MobiDB-lite"/>
    </source>
</evidence>
<protein>
    <submittedName>
        <fullName evidence="3">tRNA threonylcarbamoyl adenosine modification protein YeaZ</fullName>
    </submittedName>
</protein>
<dbReference type="InterPro" id="IPR043129">
    <property type="entry name" value="ATPase_NBD"/>
</dbReference>
<dbReference type="RefSeq" id="WP_342778923.1">
    <property type="nucleotide sequence ID" value="NZ_BAAAYT010000001.1"/>
</dbReference>
<comment type="caution">
    <text evidence="3">The sequence shown here is derived from an EMBL/GenBank/DDBJ whole genome shotgun (WGS) entry which is preliminary data.</text>
</comment>
<evidence type="ECO:0000313" key="3">
    <source>
        <dbReference type="EMBL" id="TWD15569.1"/>
    </source>
</evidence>
<dbReference type="Proteomes" id="UP000315628">
    <property type="component" value="Unassembled WGS sequence"/>
</dbReference>
<gene>
    <name evidence="3" type="ORF">FB557_1086</name>
</gene>
<dbReference type="AlphaFoldDB" id="A0A560WD17"/>
<dbReference type="EMBL" id="VIUW01000002">
    <property type="protein sequence ID" value="TWD15569.1"/>
    <property type="molecule type" value="Genomic_DNA"/>
</dbReference>
<evidence type="ECO:0000313" key="4">
    <source>
        <dbReference type="Proteomes" id="UP000315628"/>
    </source>
</evidence>
<dbReference type="NCBIfam" id="TIGR03725">
    <property type="entry name" value="T6A_YeaZ"/>
    <property type="match status" value="1"/>
</dbReference>
<dbReference type="GO" id="GO:0002949">
    <property type="term" value="P:tRNA threonylcarbamoyladenosine modification"/>
    <property type="evidence" value="ECO:0007669"/>
    <property type="project" value="InterPro"/>
</dbReference>
<dbReference type="InterPro" id="IPR000905">
    <property type="entry name" value="Gcp-like_dom"/>
</dbReference>
<dbReference type="GO" id="GO:0005829">
    <property type="term" value="C:cytosol"/>
    <property type="evidence" value="ECO:0007669"/>
    <property type="project" value="TreeGrafter"/>
</dbReference>
<dbReference type="Pfam" id="PF00814">
    <property type="entry name" value="TsaD"/>
    <property type="match status" value="1"/>
</dbReference>
<reference evidence="3 4" key="1">
    <citation type="submission" date="2019-06" db="EMBL/GenBank/DDBJ databases">
        <title>Sequencing the genomes of 1000 actinobacteria strains.</title>
        <authorList>
            <person name="Klenk H.-P."/>
        </authorList>
    </citation>
    <scope>NUCLEOTIDE SEQUENCE [LARGE SCALE GENOMIC DNA]</scope>
    <source>
        <strain evidence="3 4">DSM 18935</strain>
    </source>
</reference>
<dbReference type="SUPFAM" id="SSF53067">
    <property type="entry name" value="Actin-like ATPase domain"/>
    <property type="match status" value="2"/>
</dbReference>
<feature type="region of interest" description="Disordered" evidence="1">
    <location>
        <begin position="203"/>
        <end position="239"/>
    </location>
</feature>
<name>A0A560WD17_9MICO</name>